<evidence type="ECO:0000313" key="9">
    <source>
        <dbReference type="EMBL" id="CAJ2505729.1"/>
    </source>
</evidence>
<proteinExistence type="inferred from homology"/>
<keyword evidence="3 7" id="KW-1133">Transmembrane helix</keyword>
<dbReference type="AlphaFoldDB" id="A0AAI8YI86"/>
<feature type="transmembrane region" description="Helical" evidence="7">
    <location>
        <begin position="60"/>
        <end position="84"/>
    </location>
</feature>
<dbReference type="PANTHER" id="PTHR33048:SF47">
    <property type="entry name" value="INTEGRAL MEMBRANE PROTEIN-RELATED"/>
    <property type="match status" value="1"/>
</dbReference>
<comment type="subcellular location">
    <subcellularLocation>
        <location evidence="1">Membrane</location>
        <topology evidence="1">Multi-pass membrane protein</topology>
    </subcellularLocation>
</comment>
<feature type="transmembrane region" description="Helical" evidence="7">
    <location>
        <begin position="104"/>
        <end position="124"/>
    </location>
</feature>
<name>A0AAI8YI86_9PEZI</name>
<dbReference type="InterPro" id="IPR049326">
    <property type="entry name" value="Rhodopsin_dom_fungi"/>
</dbReference>
<gene>
    <name evidence="9" type="ORF">KHLLAP_LOCUS6197</name>
</gene>
<reference evidence="9" key="1">
    <citation type="submission" date="2023-10" db="EMBL/GenBank/DDBJ databases">
        <authorList>
            <person name="Hackl T."/>
        </authorList>
    </citation>
    <scope>NUCLEOTIDE SEQUENCE</scope>
</reference>
<feature type="domain" description="Rhodopsin" evidence="8">
    <location>
        <begin position="48"/>
        <end position="273"/>
    </location>
</feature>
<keyword evidence="10" id="KW-1185">Reference proteome</keyword>
<evidence type="ECO:0000256" key="4">
    <source>
        <dbReference type="ARBA" id="ARBA00023136"/>
    </source>
</evidence>
<sequence>MDLAALANTPALAPPAGQMPDFNATGLQNATIAVTSISIALAFLFLIWRLYTTVFIVKGFYLDDGLIILAFGCSLLLCTTVLMALDNGFGKHLWDVRVTQIQGYLDVLSTLALSFLVKLAMLTLYHRINPSKPFRICLYIVAAAMISYQIIFMVIFIGPCRTSLATPKAAKCFSDGALANAILNVISDAAVIVLPIPMLHRLHMPLKQKLAVGGILGLGSAAAIISIARVALIARFSNPDITWVQAQGGILSILEGNLAIICNCAARLKPFFDRHSPRMSAFLGSKSGTYKKGSGGSKGTGKKTEGSQSIGVTREYDVQYQQGNQV</sequence>
<evidence type="ECO:0000313" key="10">
    <source>
        <dbReference type="Proteomes" id="UP001295740"/>
    </source>
</evidence>
<keyword evidence="2 7" id="KW-0812">Transmembrane</keyword>
<keyword evidence="4 7" id="KW-0472">Membrane</keyword>
<dbReference type="Proteomes" id="UP001295740">
    <property type="component" value="Unassembled WGS sequence"/>
</dbReference>
<dbReference type="EMBL" id="CAUWAG010000007">
    <property type="protein sequence ID" value="CAJ2505729.1"/>
    <property type="molecule type" value="Genomic_DNA"/>
</dbReference>
<comment type="similarity">
    <text evidence="5">Belongs to the SAT4 family.</text>
</comment>
<feature type="transmembrane region" description="Helical" evidence="7">
    <location>
        <begin position="30"/>
        <end position="48"/>
    </location>
</feature>
<feature type="transmembrane region" description="Helical" evidence="7">
    <location>
        <begin position="177"/>
        <end position="198"/>
    </location>
</feature>
<feature type="transmembrane region" description="Helical" evidence="7">
    <location>
        <begin position="246"/>
        <end position="266"/>
    </location>
</feature>
<dbReference type="InterPro" id="IPR052337">
    <property type="entry name" value="SAT4-like"/>
</dbReference>
<evidence type="ECO:0000256" key="5">
    <source>
        <dbReference type="ARBA" id="ARBA00038359"/>
    </source>
</evidence>
<feature type="region of interest" description="Disordered" evidence="6">
    <location>
        <begin position="289"/>
        <end position="326"/>
    </location>
</feature>
<comment type="caution">
    <text evidence="9">The sequence shown here is derived from an EMBL/GenBank/DDBJ whole genome shotgun (WGS) entry which is preliminary data.</text>
</comment>
<evidence type="ECO:0000256" key="7">
    <source>
        <dbReference type="SAM" id="Phobius"/>
    </source>
</evidence>
<evidence type="ECO:0000256" key="3">
    <source>
        <dbReference type="ARBA" id="ARBA00022989"/>
    </source>
</evidence>
<dbReference type="Pfam" id="PF20684">
    <property type="entry name" value="Fung_rhodopsin"/>
    <property type="match status" value="1"/>
</dbReference>
<accession>A0AAI8YI86</accession>
<evidence type="ECO:0000256" key="1">
    <source>
        <dbReference type="ARBA" id="ARBA00004141"/>
    </source>
</evidence>
<dbReference type="GO" id="GO:0016020">
    <property type="term" value="C:membrane"/>
    <property type="evidence" value="ECO:0007669"/>
    <property type="project" value="UniProtKB-SubCell"/>
</dbReference>
<feature type="transmembrane region" description="Helical" evidence="7">
    <location>
        <begin position="136"/>
        <end position="157"/>
    </location>
</feature>
<evidence type="ECO:0000256" key="6">
    <source>
        <dbReference type="SAM" id="MobiDB-lite"/>
    </source>
</evidence>
<evidence type="ECO:0000259" key="8">
    <source>
        <dbReference type="Pfam" id="PF20684"/>
    </source>
</evidence>
<organism evidence="9 10">
    <name type="scientific">Anthostomella pinea</name>
    <dbReference type="NCBI Taxonomy" id="933095"/>
    <lineage>
        <taxon>Eukaryota</taxon>
        <taxon>Fungi</taxon>
        <taxon>Dikarya</taxon>
        <taxon>Ascomycota</taxon>
        <taxon>Pezizomycotina</taxon>
        <taxon>Sordariomycetes</taxon>
        <taxon>Xylariomycetidae</taxon>
        <taxon>Xylariales</taxon>
        <taxon>Xylariaceae</taxon>
        <taxon>Anthostomella</taxon>
    </lineage>
</organism>
<feature type="transmembrane region" description="Helical" evidence="7">
    <location>
        <begin position="210"/>
        <end position="234"/>
    </location>
</feature>
<protein>
    <submittedName>
        <fullName evidence="9">Uu.00g131230.m01.CDS01</fullName>
    </submittedName>
</protein>
<dbReference type="PANTHER" id="PTHR33048">
    <property type="entry name" value="PTH11-LIKE INTEGRAL MEMBRANE PROTEIN (AFU_ORTHOLOGUE AFUA_5G11245)"/>
    <property type="match status" value="1"/>
</dbReference>
<evidence type="ECO:0000256" key="2">
    <source>
        <dbReference type="ARBA" id="ARBA00022692"/>
    </source>
</evidence>